<protein>
    <submittedName>
        <fullName evidence="1">Uncharacterized protein</fullName>
    </submittedName>
</protein>
<evidence type="ECO:0000313" key="2">
    <source>
        <dbReference type="Proteomes" id="UP000694414"/>
    </source>
</evidence>
<reference evidence="1" key="2">
    <citation type="submission" date="2025-09" db="UniProtKB">
        <authorList>
            <consortium name="Ensembl"/>
        </authorList>
    </citation>
    <scope>IDENTIFICATION</scope>
</reference>
<name>A0A8C8YIT9_PROSS</name>
<evidence type="ECO:0000313" key="1">
    <source>
        <dbReference type="Ensembl" id="ENSPSMP00000001310.1"/>
    </source>
</evidence>
<dbReference type="Ensembl" id="ENSPSMT00000001503.1">
    <property type="protein sequence ID" value="ENSPSMP00000001310.1"/>
    <property type="gene ID" value="ENSPSMG00000000979.1"/>
</dbReference>
<keyword evidence="2" id="KW-1185">Reference proteome</keyword>
<sequence>AVCKVGSICTLEQQGRSVWTDGGNFPGPPFCWAWLGLPSARGLPAPQQEEISAQQHQRQVQAGWIWHLSTQIGIQVTLCHHVLKGRKFLSH</sequence>
<accession>A0A8C8YIT9</accession>
<reference evidence="1" key="1">
    <citation type="submission" date="2025-08" db="UniProtKB">
        <authorList>
            <consortium name="Ensembl"/>
        </authorList>
    </citation>
    <scope>IDENTIFICATION</scope>
</reference>
<organism evidence="1 2">
    <name type="scientific">Prolemur simus</name>
    <name type="common">Greater bamboo lemur</name>
    <name type="synonym">Hapalemur simus</name>
    <dbReference type="NCBI Taxonomy" id="1328070"/>
    <lineage>
        <taxon>Eukaryota</taxon>
        <taxon>Metazoa</taxon>
        <taxon>Chordata</taxon>
        <taxon>Craniata</taxon>
        <taxon>Vertebrata</taxon>
        <taxon>Euteleostomi</taxon>
        <taxon>Mammalia</taxon>
        <taxon>Eutheria</taxon>
        <taxon>Euarchontoglires</taxon>
        <taxon>Primates</taxon>
        <taxon>Strepsirrhini</taxon>
        <taxon>Lemuriformes</taxon>
        <taxon>Lemuridae</taxon>
        <taxon>Prolemur</taxon>
    </lineage>
</organism>
<dbReference type="Proteomes" id="UP000694414">
    <property type="component" value="Unplaced"/>
</dbReference>
<dbReference type="AlphaFoldDB" id="A0A8C8YIT9"/>
<proteinExistence type="predicted"/>